<reference evidence="2 3" key="1">
    <citation type="submission" date="2020-06" db="EMBL/GenBank/DDBJ databases">
        <authorList>
            <person name="Cao W.R."/>
        </authorList>
    </citation>
    <scope>NUCLEOTIDE SEQUENCE [LARGE SCALE GENOMIC DNA]</scope>
    <source>
        <strain evidence="2 3">B1Z28</strain>
    </source>
</reference>
<proteinExistence type="predicted"/>
<sequence>MRFFVDTAEVNDIKDLIDFGLLDGALPGCSPDLTGLSAGHEHSDQYAAPEGVPLSS</sequence>
<evidence type="ECO:0000256" key="1">
    <source>
        <dbReference type="SAM" id="MobiDB-lite"/>
    </source>
</evidence>
<accession>A0ABX2PR33</accession>
<evidence type="ECO:0000313" key="3">
    <source>
        <dbReference type="Proteomes" id="UP000630805"/>
    </source>
</evidence>
<organism evidence="2 3">
    <name type="scientific">Ruegeria haliotis</name>
    <dbReference type="NCBI Taxonomy" id="2747601"/>
    <lineage>
        <taxon>Bacteria</taxon>
        <taxon>Pseudomonadati</taxon>
        <taxon>Pseudomonadota</taxon>
        <taxon>Alphaproteobacteria</taxon>
        <taxon>Rhodobacterales</taxon>
        <taxon>Roseobacteraceae</taxon>
        <taxon>Ruegeria</taxon>
    </lineage>
</organism>
<keyword evidence="3" id="KW-1185">Reference proteome</keyword>
<dbReference type="RefSeq" id="WP_176865214.1">
    <property type="nucleotide sequence ID" value="NZ_JABXWT010000006.1"/>
</dbReference>
<name>A0ABX2PR33_9RHOB</name>
<comment type="caution">
    <text evidence="2">The sequence shown here is derived from an EMBL/GenBank/DDBJ whole genome shotgun (WGS) entry which is preliminary data.</text>
</comment>
<gene>
    <name evidence="2" type="ORF">HW561_12470</name>
</gene>
<protein>
    <submittedName>
        <fullName evidence="2">Uncharacterized protein</fullName>
    </submittedName>
</protein>
<feature type="region of interest" description="Disordered" evidence="1">
    <location>
        <begin position="36"/>
        <end position="56"/>
    </location>
</feature>
<dbReference type="Proteomes" id="UP000630805">
    <property type="component" value="Unassembled WGS sequence"/>
</dbReference>
<dbReference type="EMBL" id="JABXWT010000006">
    <property type="protein sequence ID" value="NVO56604.1"/>
    <property type="molecule type" value="Genomic_DNA"/>
</dbReference>
<evidence type="ECO:0000313" key="2">
    <source>
        <dbReference type="EMBL" id="NVO56604.1"/>
    </source>
</evidence>